<gene>
    <name evidence="3" type="primary">20351800</name>
    <name evidence="2" type="ORF">GGTG_11342</name>
</gene>
<evidence type="ECO:0000313" key="3">
    <source>
        <dbReference type="EnsemblFungi" id="EJT72095"/>
    </source>
</evidence>
<name>J3PCX3_GAET3</name>
<reference evidence="2" key="3">
    <citation type="submission" date="2010-09" db="EMBL/GenBank/DDBJ databases">
        <title>Annotation of Gaeumannomyces graminis var. tritici R3-111a-1.</title>
        <authorList>
            <consortium name="The Broad Institute Genome Sequencing Platform"/>
            <person name="Ma L.-J."/>
            <person name="Dead R."/>
            <person name="Young S.K."/>
            <person name="Zeng Q."/>
            <person name="Gargeya S."/>
            <person name="Fitzgerald M."/>
            <person name="Haas B."/>
            <person name="Abouelleil A."/>
            <person name="Alvarado L."/>
            <person name="Arachchi H.M."/>
            <person name="Berlin A."/>
            <person name="Brown A."/>
            <person name="Chapman S.B."/>
            <person name="Chen Z."/>
            <person name="Dunbar C."/>
            <person name="Freedman E."/>
            <person name="Gearin G."/>
            <person name="Gellesch M."/>
            <person name="Goldberg J."/>
            <person name="Griggs A."/>
            <person name="Gujja S."/>
            <person name="Heiman D."/>
            <person name="Howarth C."/>
            <person name="Larson L."/>
            <person name="Lui A."/>
            <person name="MacDonald P.J.P."/>
            <person name="Mehta T."/>
            <person name="Montmayeur A."/>
            <person name="Murphy C."/>
            <person name="Neiman D."/>
            <person name="Pearson M."/>
            <person name="Priest M."/>
            <person name="Roberts A."/>
            <person name="Saif S."/>
            <person name="Shea T."/>
            <person name="Shenoy N."/>
            <person name="Sisk P."/>
            <person name="Stolte C."/>
            <person name="Sykes S."/>
            <person name="Yandava C."/>
            <person name="Wortman J."/>
            <person name="Nusbaum C."/>
            <person name="Birren B."/>
        </authorList>
    </citation>
    <scope>NUCLEOTIDE SEQUENCE</scope>
    <source>
        <strain evidence="2">R3-111a-1</strain>
    </source>
</reference>
<feature type="compositionally biased region" description="Polar residues" evidence="1">
    <location>
        <begin position="142"/>
        <end position="154"/>
    </location>
</feature>
<reference evidence="4" key="1">
    <citation type="submission" date="2010-07" db="EMBL/GenBank/DDBJ databases">
        <title>The genome sequence of Gaeumannomyces graminis var. tritici strain R3-111a-1.</title>
        <authorList>
            <consortium name="The Broad Institute Genome Sequencing Platform"/>
            <person name="Ma L.-J."/>
            <person name="Dead R."/>
            <person name="Young S."/>
            <person name="Zeng Q."/>
            <person name="Koehrsen M."/>
            <person name="Alvarado L."/>
            <person name="Berlin A."/>
            <person name="Chapman S.B."/>
            <person name="Chen Z."/>
            <person name="Freedman E."/>
            <person name="Gellesch M."/>
            <person name="Goldberg J."/>
            <person name="Griggs A."/>
            <person name="Gujja S."/>
            <person name="Heilman E.R."/>
            <person name="Heiman D."/>
            <person name="Hepburn T."/>
            <person name="Howarth C."/>
            <person name="Jen D."/>
            <person name="Larson L."/>
            <person name="Mehta T."/>
            <person name="Neiman D."/>
            <person name="Pearson M."/>
            <person name="Roberts A."/>
            <person name="Saif S."/>
            <person name="Shea T."/>
            <person name="Shenoy N."/>
            <person name="Sisk P."/>
            <person name="Stolte C."/>
            <person name="Sykes S."/>
            <person name="Walk T."/>
            <person name="White J."/>
            <person name="Yandava C."/>
            <person name="Haas B."/>
            <person name="Nusbaum C."/>
            <person name="Birren B."/>
        </authorList>
    </citation>
    <scope>NUCLEOTIDE SEQUENCE [LARGE SCALE GENOMIC DNA]</scope>
    <source>
        <strain evidence="4">R3-111a-1</strain>
    </source>
</reference>
<dbReference type="EMBL" id="GL385400">
    <property type="protein sequence ID" value="EJT72095.1"/>
    <property type="molecule type" value="Genomic_DNA"/>
</dbReference>
<keyword evidence="4" id="KW-1185">Reference proteome</keyword>
<accession>J3PCX3</accession>
<reference evidence="3" key="5">
    <citation type="submission" date="2018-04" db="UniProtKB">
        <authorList>
            <consortium name="EnsemblFungi"/>
        </authorList>
    </citation>
    <scope>IDENTIFICATION</scope>
    <source>
        <strain evidence="3">R3-111a-1</strain>
    </source>
</reference>
<evidence type="ECO:0000313" key="2">
    <source>
        <dbReference type="EMBL" id="EJT72095.1"/>
    </source>
</evidence>
<reference evidence="3" key="4">
    <citation type="journal article" date="2015" name="G3 (Bethesda)">
        <title>Genome sequences of three phytopathogenic species of the Magnaporthaceae family of fungi.</title>
        <authorList>
            <person name="Okagaki L.H."/>
            <person name="Nunes C.C."/>
            <person name="Sailsbery J."/>
            <person name="Clay B."/>
            <person name="Brown D."/>
            <person name="John T."/>
            <person name="Oh Y."/>
            <person name="Young N."/>
            <person name="Fitzgerald M."/>
            <person name="Haas B.J."/>
            <person name="Zeng Q."/>
            <person name="Young S."/>
            <person name="Adiconis X."/>
            <person name="Fan L."/>
            <person name="Levin J.Z."/>
            <person name="Mitchell T.K."/>
            <person name="Okubara P.A."/>
            <person name="Farman M.L."/>
            <person name="Kohn L.M."/>
            <person name="Birren B."/>
            <person name="Ma L.-J."/>
            <person name="Dean R.A."/>
        </authorList>
    </citation>
    <scope>NUCLEOTIDE SEQUENCE</scope>
    <source>
        <strain evidence="3">R3-111a-1</strain>
    </source>
</reference>
<dbReference type="AlphaFoldDB" id="J3PCX3"/>
<dbReference type="VEuPathDB" id="FungiDB:GGTG_11342"/>
<dbReference type="EnsemblFungi" id="EJT72095">
    <property type="protein sequence ID" value="EJT72095"/>
    <property type="gene ID" value="GGTG_11342"/>
</dbReference>
<organism evidence="2">
    <name type="scientific">Gaeumannomyces tritici (strain R3-111a-1)</name>
    <name type="common">Wheat and barley take-all root rot fungus</name>
    <name type="synonym">Gaeumannomyces graminis var. tritici</name>
    <dbReference type="NCBI Taxonomy" id="644352"/>
    <lineage>
        <taxon>Eukaryota</taxon>
        <taxon>Fungi</taxon>
        <taxon>Dikarya</taxon>
        <taxon>Ascomycota</taxon>
        <taxon>Pezizomycotina</taxon>
        <taxon>Sordariomycetes</taxon>
        <taxon>Sordariomycetidae</taxon>
        <taxon>Magnaporthales</taxon>
        <taxon>Magnaporthaceae</taxon>
        <taxon>Gaeumannomyces</taxon>
    </lineage>
</organism>
<protein>
    <submittedName>
        <fullName evidence="2 3">Uncharacterized protein</fullName>
    </submittedName>
</protein>
<reference evidence="2" key="2">
    <citation type="submission" date="2010-07" db="EMBL/GenBank/DDBJ databases">
        <authorList>
            <consortium name="The Broad Institute Genome Sequencing Platform"/>
            <consortium name="Broad Institute Genome Sequencing Center for Infectious Disease"/>
            <person name="Ma L.-J."/>
            <person name="Dead R."/>
            <person name="Young S."/>
            <person name="Zeng Q."/>
            <person name="Koehrsen M."/>
            <person name="Alvarado L."/>
            <person name="Berlin A."/>
            <person name="Chapman S.B."/>
            <person name="Chen Z."/>
            <person name="Freedman E."/>
            <person name="Gellesch M."/>
            <person name="Goldberg J."/>
            <person name="Griggs A."/>
            <person name="Gujja S."/>
            <person name="Heilman E.R."/>
            <person name="Heiman D."/>
            <person name="Hepburn T."/>
            <person name="Howarth C."/>
            <person name="Jen D."/>
            <person name="Larson L."/>
            <person name="Mehta T."/>
            <person name="Neiman D."/>
            <person name="Pearson M."/>
            <person name="Roberts A."/>
            <person name="Saif S."/>
            <person name="Shea T."/>
            <person name="Shenoy N."/>
            <person name="Sisk P."/>
            <person name="Stolte C."/>
            <person name="Sykes S."/>
            <person name="Walk T."/>
            <person name="White J."/>
            <person name="Yandava C."/>
            <person name="Haas B."/>
            <person name="Nusbaum C."/>
            <person name="Birren B."/>
        </authorList>
    </citation>
    <scope>NUCLEOTIDE SEQUENCE</scope>
    <source>
        <strain evidence="2">R3-111a-1</strain>
    </source>
</reference>
<dbReference type="GeneID" id="20351800"/>
<proteinExistence type="predicted"/>
<evidence type="ECO:0000256" key="1">
    <source>
        <dbReference type="SAM" id="MobiDB-lite"/>
    </source>
</evidence>
<sequence>MRTGQPRQAGLANNLAAPITHFIYPISPGDTRDNEQGHIGCGSHGLESIRDRVGSSPVSFMFDVLARPGRVPIDSPVIAGRADSFFGVGVVLTEAKDKLLGFLNVQTSVHHDWQQRPRAGGPRLGCRRGGRAARLCHGSRASGKSSGYSITETTGKGVDDDEPPSRRGQLRF</sequence>
<dbReference type="RefSeq" id="XP_009227492.1">
    <property type="nucleotide sequence ID" value="XM_009229228.1"/>
</dbReference>
<dbReference type="Proteomes" id="UP000006039">
    <property type="component" value="Unassembled WGS sequence"/>
</dbReference>
<feature type="region of interest" description="Disordered" evidence="1">
    <location>
        <begin position="136"/>
        <end position="172"/>
    </location>
</feature>
<evidence type="ECO:0000313" key="4">
    <source>
        <dbReference type="Proteomes" id="UP000006039"/>
    </source>
</evidence>
<dbReference type="HOGENOM" id="CLU_1555354_0_0_1"/>